<evidence type="ECO:0000313" key="2">
    <source>
        <dbReference type="EMBL" id="GAA4563273.1"/>
    </source>
</evidence>
<feature type="compositionally biased region" description="Gly residues" evidence="1">
    <location>
        <begin position="155"/>
        <end position="164"/>
    </location>
</feature>
<organism evidence="2 3">
    <name type="scientific">Micromonospora coerulea</name>
    <dbReference type="NCBI Taxonomy" id="47856"/>
    <lineage>
        <taxon>Bacteria</taxon>
        <taxon>Bacillati</taxon>
        <taxon>Actinomycetota</taxon>
        <taxon>Actinomycetes</taxon>
        <taxon>Micromonosporales</taxon>
        <taxon>Micromonosporaceae</taxon>
        <taxon>Micromonospora</taxon>
    </lineage>
</organism>
<proteinExistence type="predicted"/>
<dbReference type="EMBL" id="BAABGU010000002">
    <property type="protein sequence ID" value="GAA4563273.1"/>
    <property type="molecule type" value="Genomic_DNA"/>
</dbReference>
<keyword evidence="3" id="KW-1185">Reference proteome</keyword>
<dbReference type="Proteomes" id="UP001500307">
    <property type="component" value="Unassembled WGS sequence"/>
</dbReference>
<evidence type="ECO:0000313" key="3">
    <source>
        <dbReference type="Proteomes" id="UP001500307"/>
    </source>
</evidence>
<name>A0ABP8S8Z5_9ACTN</name>
<feature type="region of interest" description="Disordered" evidence="1">
    <location>
        <begin position="133"/>
        <end position="164"/>
    </location>
</feature>
<accession>A0ABP8S8Z5</accession>
<reference evidence="3" key="1">
    <citation type="journal article" date="2019" name="Int. J. Syst. Evol. Microbiol.">
        <title>The Global Catalogue of Microorganisms (GCM) 10K type strain sequencing project: providing services to taxonomists for standard genome sequencing and annotation.</title>
        <authorList>
            <consortium name="The Broad Institute Genomics Platform"/>
            <consortium name="The Broad Institute Genome Sequencing Center for Infectious Disease"/>
            <person name="Wu L."/>
            <person name="Ma J."/>
        </authorList>
    </citation>
    <scope>NUCLEOTIDE SEQUENCE [LARGE SCALE GENOMIC DNA]</scope>
    <source>
        <strain evidence="3">JCM 3175</strain>
    </source>
</reference>
<comment type="caution">
    <text evidence="2">The sequence shown here is derived from an EMBL/GenBank/DDBJ whole genome shotgun (WGS) entry which is preliminary data.</text>
</comment>
<gene>
    <name evidence="2" type="ORF">GCM10023176_06880</name>
</gene>
<evidence type="ECO:0000256" key="1">
    <source>
        <dbReference type="SAM" id="MobiDB-lite"/>
    </source>
</evidence>
<sequence>MAHTIASTHAREAALKMRSFLTRVSNFQVDTITTCTQSTQNTDTAVAGHLRYAKSGDSSAMFLNCPGRERVWKTTRTPNSNTRKTLRAATARYWVIMHRVSLVTYRMSIGGPSLRGTPPLPDTPADRHVRIEGTGAAEGGGTSPVRRLCRSPRRAGGGNERLVA</sequence>
<protein>
    <submittedName>
        <fullName evidence="2">Uncharacterized protein</fullName>
    </submittedName>
</protein>